<dbReference type="EMBL" id="CAJVPP010009004">
    <property type="protein sequence ID" value="CAG8701368.1"/>
    <property type="molecule type" value="Genomic_DNA"/>
</dbReference>
<reference evidence="2" key="1">
    <citation type="submission" date="2021-06" db="EMBL/GenBank/DDBJ databases">
        <authorList>
            <person name="Kallberg Y."/>
            <person name="Tangrot J."/>
            <person name="Rosling A."/>
        </authorList>
    </citation>
    <scope>NUCLEOTIDE SEQUENCE</scope>
    <source>
        <strain evidence="2">87-6 pot B 2015</strain>
    </source>
</reference>
<name>A0A9N9HQY6_FUNMO</name>
<organism evidence="2 3">
    <name type="scientific">Funneliformis mosseae</name>
    <name type="common">Endomycorrhizal fungus</name>
    <name type="synonym">Glomus mosseae</name>
    <dbReference type="NCBI Taxonomy" id="27381"/>
    <lineage>
        <taxon>Eukaryota</taxon>
        <taxon>Fungi</taxon>
        <taxon>Fungi incertae sedis</taxon>
        <taxon>Mucoromycota</taxon>
        <taxon>Glomeromycotina</taxon>
        <taxon>Glomeromycetes</taxon>
        <taxon>Glomerales</taxon>
        <taxon>Glomeraceae</taxon>
        <taxon>Funneliformis</taxon>
    </lineage>
</organism>
<dbReference type="AlphaFoldDB" id="A0A9N9HQY6"/>
<evidence type="ECO:0000313" key="2">
    <source>
        <dbReference type="EMBL" id="CAG8701368.1"/>
    </source>
</evidence>
<sequence length="316" mass="37176">MSCIVSNSPPNSQQKQRPMINSSHYEAKCKYYFEKMDGIPANMLQHLKEDCSKISKEIRDTLHIMFKAYKKVGMELGTDKWIGFVSDSGSDMAKAQRLMHQAESRRNDNSIINAIESINFWEKLTMFYELLRPYGHIIMILESEYATLGQVVATWAWLREVINKLPSNEREFKTLMINEIDNQWKKIYNPIFLITWFLHPYHQGKGIKLTKLLQIQENAYSLFCILYPDKDNNAFIDKWLDYQNKEAEFAYRPFSIPPSSTTSERVWSLMGNIHTERRNHLSSKKAVKMAQIIWYIREQFFANKSKKAQDSLDSLK</sequence>
<dbReference type="SUPFAM" id="SSF53098">
    <property type="entry name" value="Ribonuclease H-like"/>
    <property type="match status" value="1"/>
</dbReference>
<protein>
    <submittedName>
        <fullName evidence="2">13170_t:CDS:1</fullName>
    </submittedName>
</protein>
<feature type="non-terminal residue" evidence="2">
    <location>
        <position position="316"/>
    </location>
</feature>
<evidence type="ECO:0000256" key="1">
    <source>
        <dbReference type="SAM" id="MobiDB-lite"/>
    </source>
</evidence>
<proteinExistence type="predicted"/>
<comment type="caution">
    <text evidence="2">The sequence shown here is derived from an EMBL/GenBank/DDBJ whole genome shotgun (WGS) entry which is preliminary data.</text>
</comment>
<gene>
    <name evidence="2" type="ORF">FMOSSE_LOCUS13833</name>
</gene>
<feature type="region of interest" description="Disordered" evidence="1">
    <location>
        <begin position="1"/>
        <end position="20"/>
    </location>
</feature>
<dbReference type="InterPro" id="IPR012337">
    <property type="entry name" value="RNaseH-like_sf"/>
</dbReference>
<evidence type="ECO:0000313" key="3">
    <source>
        <dbReference type="Proteomes" id="UP000789375"/>
    </source>
</evidence>
<accession>A0A9N9HQY6</accession>
<dbReference type="Proteomes" id="UP000789375">
    <property type="component" value="Unassembled WGS sequence"/>
</dbReference>
<keyword evidence="3" id="KW-1185">Reference proteome</keyword>